<dbReference type="PROSITE" id="PS51371">
    <property type="entry name" value="CBS"/>
    <property type="match status" value="1"/>
</dbReference>
<comment type="caution">
    <text evidence="3">The sequence shown here is derived from an EMBL/GenBank/DDBJ whole genome shotgun (WGS) entry which is preliminary data.</text>
</comment>
<accession>A0A0F3INH0</accession>
<dbReference type="PANTHER" id="PTHR43869:SF1">
    <property type="entry name" value="GLYCINE BETAINE_PROLINE BETAINE TRANSPORT SYSTEM ATP-BINDING PROTEIN PROV"/>
    <property type="match status" value="1"/>
</dbReference>
<evidence type="ECO:0000259" key="2">
    <source>
        <dbReference type="PROSITE" id="PS51371"/>
    </source>
</evidence>
<dbReference type="Proteomes" id="UP000033774">
    <property type="component" value="Unassembled WGS sequence"/>
</dbReference>
<dbReference type="SUPFAM" id="SSF54631">
    <property type="entry name" value="CBS-domain pair"/>
    <property type="match status" value="1"/>
</dbReference>
<dbReference type="RefSeq" id="WP_045777376.1">
    <property type="nucleotide sequence ID" value="NZ_LAJY01000768.1"/>
</dbReference>
<dbReference type="AlphaFoldDB" id="A0A0F3INH0"/>
<dbReference type="EMBL" id="LAJY01000768">
    <property type="protein sequence ID" value="KJV08108.1"/>
    <property type="molecule type" value="Genomic_DNA"/>
</dbReference>
<keyword evidence="4" id="KW-1185">Reference proteome</keyword>
<reference evidence="3 4" key="1">
    <citation type="submission" date="2015-03" db="EMBL/GenBank/DDBJ databases">
        <title>Draft genome sequence of Elstera litoralis.</title>
        <authorList>
            <person name="Rahalkar M.C."/>
            <person name="Dhakephalkar P.K."/>
            <person name="Pore S.D."/>
            <person name="Arora P."/>
            <person name="Kapse N.G."/>
            <person name="Pandit P.S."/>
        </authorList>
    </citation>
    <scope>NUCLEOTIDE SEQUENCE [LARGE SCALE GENOMIC DNA]</scope>
    <source>
        <strain evidence="3 4">Dia-1</strain>
    </source>
</reference>
<dbReference type="Pfam" id="PF00571">
    <property type="entry name" value="CBS"/>
    <property type="match status" value="1"/>
</dbReference>
<keyword evidence="1" id="KW-0129">CBS domain</keyword>
<dbReference type="SUPFAM" id="SSF52540">
    <property type="entry name" value="P-loop containing nucleoside triphosphate hydrolases"/>
    <property type="match status" value="1"/>
</dbReference>
<dbReference type="InterPro" id="IPR027417">
    <property type="entry name" value="P-loop_NTPase"/>
</dbReference>
<proteinExistence type="predicted"/>
<feature type="non-terminal residue" evidence="3">
    <location>
        <position position="1"/>
    </location>
</feature>
<dbReference type="Gene3D" id="3.40.50.300">
    <property type="entry name" value="P-loop containing nucleotide triphosphate hydrolases"/>
    <property type="match status" value="1"/>
</dbReference>
<dbReference type="OrthoDB" id="9802264at2"/>
<dbReference type="InterPro" id="IPR046342">
    <property type="entry name" value="CBS_dom_sf"/>
</dbReference>
<dbReference type="PANTHER" id="PTHR43869">
    <property type="entry name" value="GLYCINE BETAINE/PROLINE BETAINE TRANSPORT SYSTEM ATP-BINDING PROTEIN PROV"/>
    <property type="match status" value="1"/>
</dbReference>
<dbReference type="InterPro" id="IPR000644">
    <property type="entry name" value="CBS_dom"/>
</dbReference>
<feature type="domain" description="CBS" evidence="2">
    <location>
        <begin position="103"/>
        <end position="155"/>
    </location>
</feature>
<evidence type="ECO:0000256" key="1">
    <source>
        <dbReference type="PROSITE-ProRule" id="PRU00703"/>
    </source>
</evidence>
<organism evidence="3 4">
    <name type="scientific">Elstera litoralis</name>
    <dbReference type="NCBI Taxonomy" id="552518"/>
    <lineage>
        <taxon>Bacteria</taxon>
        <taxon>Pseudomonadati</taxon>
        <taxon>Pseudomonadota</taxon>
        <taxon>Alphaproteobacteria</taxon>
        <taxon>Rhodospirillales</taxon>
        <taxon>Rhodospirillaceae</taxon>
        <taxon>Elstera</taxon>
    </lineage>
</organism>
<dbReference type="Gene3D" id="3.10.580.10">
    <property type="entry name" value="CBS-domain"/>
    <property type="match status" value="1"/>
</dbReference>
<name>A0A0F3INH0_9PROT</name>
<gene>
    <name evidence="3" type="ORF">VZ95_19665</name>
</gene>
<protein>
    <recommendedName>
        <fullName evidence="2">CBS domain-containing protein</fullName>
    </recommendedName>
</protein>
<sequence>RPDLLLMDEPFGALDPLTRADLQAEVRRIQRDTGTTILFVTHDIDEALRLGNRIAVMDQGKLLQVGPPDKILTAPVSPFVRAFVGGEAVGLRLLSLATAADRMRPNPGPSDTPAIAASLPLDQALSLMLARGVAVLAVVDTTGRVCGALHRSDLL</sequence>
<evidence type="ECO:0000313" key="4">
    <source>
        <dbReference type="Proteomes" id="UP000033774"/>
    </source>
</evidence>
<evidence type="ECO:0000313" key="3">
    <source>
        <dbReference type="EMBL" id="KJV08108.1"/>
    </source>
</evidence>
<dbReference type="InterPro" id="IPR051921">
    <property type="entry name" value="ABC_osmolyte_uptake_ATP-bind"/>
</dbReference>